<organism evidence="2">
    <name type="scientific">uncultured Solirubrobacteraceae bacterium</name>
    <dbReference type="NCBI Taxonomy" id="1162706"/>
    <lineage>
        <taxon>Bacteria</taxon>
        <taxon>Bacillati</taxon>
        <taxon>Actinomycetota</taxon>
        <taxon>Thermoleophilia</taxon>
        <taxon>Solirubrobacterales</taxon>
        <taxon>Solirubrobacteraceae</taxon>
        <taxon>environmental samples</taxon>
    </lineage>
</organism>
<feature type="region of interest" description="Disordered" evidence="1">
    <location>
        <begin position="98"/>
        <end position="189"/>
    </location>
</feature>
<proteinExistence type="predicted"/>
<feature type="compositionally biased region" description="Basic and acidic residues" evidence="1">
    <location>
        <begin position="1"/>
        <end position="12"/>
    </location>
</feature>
<gene>
    <name evidence="2" type="ORF">AVDCRST_MAG85-3910</name>
</gene>
<dbReference type="EMBL" id="CADCVT010000438">
    <property type="protein sequence ID" value="CAA9533733.1"/>
    <property type="molecule type" value="Genomic_DNA"/>
</dbReference>
<feature type="compositionally biased region" description="Basic residues" evidence="1">
    <location>
        <begin position="157"/>
        <end position="189"/>
    </location>
</feature>
<evidence type="ECO:0000256" key="1">
    <source>
        <dbReference type="SAM" id="MobiDB-lite"/>
    </source>
</evidence>
<feature type="non-terminal residue" evidence="2">
    <location>
        <position position="206"/>
    </location>
</feature>
<name>A0A6J4TW11_9ACTN</name>
<feature type="non-terminal residue" evidence="2">
    <location>
        <position position="1"/>
    </location>
</feature>
<accession>A0A6J4TW11</accession>
<sequence>EARARGRDRDRGVGSPRRGGPARRVADGHVRGVAPGPRERLGVREGRAARPRVGAGLGARAQRERDRLDRPAVVVGRRGGRRQLRAVAARGASAGTAPAARGVRVDGPAGDGEAGRVAGRGDDHAARHRARPDRAETRARPRGRGRARGAAGARRVLGLRRRVAARAARRRGRDARGRAARRQRRARRAVRGRVAPLLLDRRTERL</sequence>
<evidence type="ECO:0000313" key="2">
    <source>
        <dbReference type="EMBL" id="CAA9533733.1"/>
    </source>
</evidence>
<feature type="compositionally biased region" description="Basic and acidic residues" evidence="1">
    <location>
        <begin position="37"/>
        <end position="48"/>
    </location>
</feature>
<protein>
    <submittedName>
        <fullName evidence="2">Uncharacterized protein</fullName>
    </submittedName>
</protein>
<feature type="region of interest" description="Disordered" evidence="1">
    <location>
        <begin position="1"/>
        <end position="69"/>
    </location>
</feature>
<dbReference type="AlphaFoldDB" id="A0A6J4TW11"/>
<reference evidence="2" key="1">
    <citation type="submission" date="2020-02" db="EMBL/GenBank/DDBJ databases">
        <authorList>
            <person name="Meier V. D."/>
        </authorList>
    </citation>
    <scope>NUCLEOTIDE SEQUENCE</scope>
    <source>
        <strain evidence="2">AVDCRST_MAG85</strain>
    </source>
</reference>
<feature type="compositionally biased region" description="Low complexity" evidence="1">
    <location>
        <begin position="13"/>
        <end position="23"/>
    </location>
</feature>